<dbReference type="RefSeq" id="WP_092341901.1">
    <property type="nucleotide sequence ID" value="NZ_FNIB01000015.1"/>
</dbReference>
<accession>A0A4R8UZI9</accession>
<comment type="similarity">
    <text evidence="1 6">Belongs to the aldehyde dehydrogenase family.</text>
</comment>
<evidence type="ECO:0000313" key="9">
    <source>
        <dbReference type="EMBL" id="TFB73618.1"/>
    </source>
</evidence>
<reference evidence="9 11" key="2">
    <citation type="submission" date="2019-03" db="EMBL/GenBank/DDBJ databases">
        <title>Genomics of glacier-inhabiting Cryobacterium strains.</title>
        <authorList>
            <person name="Liu Q."/>
            <person name="Xin Y.-H."/>
        </authorList>
    </citation>
    <scope>NUCLEOTIDE SEQUENCE [LARGE SCALE GENOMIC DNA]</scope>
    <source>
        <strain evidence="9 11">Hh8</strain>
    </source>
</reference>
<evidence type="ECO:0000313" key="10">
    <source>
        <dbReference type="Proteomes" id="UP000199639"/>
    </source>
</evidence>
<proteinExistence type="inferred from homology"/>
<dbReference type="PROSITE" id="PS00070">
    <property type="entry name" value="ALDEHYDE_DEHYDR_CYS"/>
    <property type="match status" value="1"/>
</dbReference>
<dbReference type="PANTHER" id="PTHR42804">
    <property type="entry name" value="ALDEHYDE DEHYDROGENASE"/>
    <property type="match status" value="1"/>
</dbReference>
<dbReference type="Gene3D" id="3.40.605.10">
    <property type="entry name" value="Aldehyde Dehydrogenase, Chain A, domain 1"/>
    <property type="match status" value="1"/>
</dbReference>
<dbReference type="InterPro" id="IPR016161">
    <property type="entry name" value="Ald_DH/histidinol_DH"/>
</dbReference>
<comment type="catalytic activity">
    <reaction evidence="4">
        <text>an aldehyde + NAD(+) + H2O = a carboxylate + NADH + 2 H(+)</text>
        <dbReference type="Rhea" id="RHEA:16185"/>
        <dbReference type="ChEBI" id="CHEBI:15377"/>
        <dbReference type="ChEBI" id="CHEBI:15378"/>
        <dbReference type="ChEBI" id="CHEBI:17478"/>
        <dbReference type="ChEBI" id="CHEBI:29067"/>
        <dbReference type="ChEBI" id="CHEBI:57540"/>
        <dbReference type="ChEBI" id="CHEBI:57945"/>
        <dbReference type="EC" id="1.2.1.3"/>
    </reaction>
</comment>
<dbReference type="STRING" id="1424659.SAMN05216368_11528"/>
<name>A0A4R8UZI9_9MICO</name>
<dbReference type="Proteomes" id="UP000298252">
    <property type="component" value="Unassembled WGS sequence"/>
</dbReference>
<dbReference type="InterPro" id="IPR016160">
    <property type="entry name" value="Ald_DH_CS_CYS"/>
</dbReference>
<organism evidence="8 10">
    <name type="scientific">Cryobacterium flavum</name>
    <dbReference type="NCBI Taxonomy" id="1424659"/>
    <lineage>
        <taxon>Bacteria</taxon>
        <taxon>Bacillati</taxon>
        <taxon>Actinomycetota</taxon>
        <taxon>Actinomycetes</taxon>
        <taxon>Micrococcales</taxon>
        <taxon>Microbacteriaceae</taxon>
        <taxon>Cryobacterium</taxon>
    </lineage>
</organism>
<dbReference type="CDD" id="cd07138">
    <property type="entry name" value="ALDH_CddD_SSP0762"/>
    <property type="match status" value="1"/>
</dbReference>
<gene>
    <name evidence="9" type="ORF">E3O21_17105</name>
    <name evidence="8" type="ORF">SAMN05216368_11528</name>
</gene>
<keyword evidence="2 6" id="KW-0560">Oxidoreductase</keyword>
<dbReference type="EMBL" id="FNIB01000015">
    <property type="protein sequence ID" value="SDO32509.1"/>
    <property type="molecule type" value="Genomic_DNA"/>
</dbReference>
<feature type="active site" evidence="5">
    <location>
        <position position="248"/>
    </location>
</feature>
<evidence type="ECO:0000256" key="1">
    <source>
        <dbReference type="ARBA" id="ARBA00009986"/>
    </source>
</evidence>
<evidence type="ECO:0000256" key="5">
    <source>
        <dbReference type="PROSITE-ProRule" id="PRU10007"/>
    </source>
</evidence>
<protein>
    <recommendedName>
        <fullName evidence="3">aldehyde dehydrogenase (NAD(+))</fullName>
        <ecNumber evidence="3">1.2.1.3</ecNumber>
    </recommendedName>
</protein>
<dbReference type="EC" id="1.2.1.3" evidence="3"/>
<dbReference type="FunFam" id="3.40.605.10:FF:000007">
    <property type="entry name" value="NAD/NADP-dependent betaine aldehyde dehydrogenase"/>
    <property type="match status" value="1"/>
</dbReference>
<dbReference type="EMBL" id="SOFD01000040">
    <property type="protein sequence ID" value="TFB73618.1"/>
    <property type="molecule type" value="Genomic_DNA"/>
</dbReference>
<evidence type="ECO:0000313" key="8">
    <source>
        <dbReference type="EMBL" id="SDO32509.1"/>
    </source>
</evidence>
<evidence type="ECO:0000256" key="3">
    <source>
        <dbReference type="ARBA" id="ARBA00024226"/>
    </source>
</evidence>
<evidence type="ECO:0000313" key="11">
    <source>
        <dbReference type="Proteomes" id="UP000298252"/>
    </source>
</evidence>
<evidence type="ECO:0000259" key="7">
    <source>
        <dbReference type="Pfam" id="PF00171"/>
    </source>
</evidence>
<keyword evidence="11" id="KW-1185">Reference proteome</keyword>
<dbReference type="FunFam" id="3.40.605.10:FF:000026">
    <property type="entry name" value="Aldehyde dehydrogenase, putative"/>
    <property type="match status" value="1"/>
</dbReference>
<dbReference type="InterPro" id="IPR016163">
    <property type="entry name" value="Ald_DH_C"/>
</dbReference>
<dbReference type="Proteomes" id="UP000199639">
    <property type="component" value="Unassembled WGS sequence"/>
</dbReference>
<sequence>MTEIQDRTTIYIDGRWVPSTGSTVIEVENPATEQVIARVPAGTEEDVAKAIAAARRAFPSWSQTTVHARAGLLRKLQQALAKREDNIALTVSMEMGSPMRISKRIQAPLPQVVVGAYADLVESYEFEENVGNTLVTREPAGVVGAITPWNYPLHQITNKLAPALAAGCTFVLKPSEVSPLVAYLLMDAVDEAGFPPGVVNMVPGYGPEVGEALASSPDIDVISFTGSQRAGTRVAQVAAPNVTRVTLELGGKSANVILDDADFSIAVKVGVANAFLNSGQTCVAWTRMLVPADRYEEVVQMAAGFANTYTVGDPLDPATKLGPVANRAQRDKVLGLIDTARAEGARVVVGGTDKPAGLEHGYYVAPTILADVDPDSTIAQEEVFGPVLSILSYTDEDDAAAIANNSRYGLSGGVWSATNERALAFARRIRTGNVDINGAAYNPMAPFGGYKRSGIGREMGREGLEEFLEVKSIQQ</sequence>
<evidence type="ECO:0000256" key="6">
    <source>
        <dbReference type="RuleBase" id="RU003345"/>
    </source>
</evidence>
<dbReference type="Pfam" id="PF00171">
    <property type="entry name" value="Aldedh"/>
    <property type="match status" value="1"/>
</dbReference>
<dbReference type="InterPro" id="IPR016162">
    <property type="entry name" value="Ald_DH_N"/>
</dbReference>
<dbReference type="PANTHER" id="PTHR42804:SF1">
    <property type="entry name" value="ALDEHYDE DEHYDROGENASE-RELATED"/>
    <property type="match status" value="1"/>
</dbReference>
<dbReference type="SUPFAM" id="SSF53720">
    <property type="entry name" value="ALDH-like"/>
    <property type="match status" value="1"/>
</dbReference>
<evidence type="ECO:0000256" key="4">
    <source>
        <dbReference type="ARBA" id="ARBA00049194"/>
    </source>
</evidence>
<evidence type="ECO:0000256" key="2">
    <source>
        <dbReference type="ARBA" id="ARBA00023002"/>
    </source>
</evidence>
<dbReference type="FunFam" id="3.40.309.10:FF:000009">
    <property type="entry name" value="Aldehyde dehydrogenase A"/>
    <property type="match status" value="1"/>
</dbReference>
<dbReference type="InterPro" id="IPR029510">
    <property type="entry name" value="Ald_DH_CS_GLU"/>
</dbReference>
<feature type="domain" description="Aldehyde dehydrogenase" evidence="7">
    <location>
        <begin position="16"/>
        <end position="473"/>
    </location>
</feature>
<dbReference type="PROSITE" id="PS00687">
    <property type="entry name" value="ALDEHYDE_DEHYDR_GLU"/>
    <property type="match status" value="1"/>
</dbReference>
<dbReference type="Gene3D" id="3.40.309.10">
    <property type="entry name" value="Aldehyde Dehydrogenase, Chain A, domain 2"/>
    <property type="match status" value="1"/>
</dbReference>
<reference evidence="8 10" key="1">
    <citation type="submission" date="2016-10" db="EMBL/GenBank/DDBJ databases">
        <authorList>
            <person name="Varghese N."/>
            <person name="Submissions S."/>
        </authorList>
    </citation>
    <scope>NUCLEOTIDE SEQUENCE [LARGE SCALE GENOMIC DNA]</scope>
    <source>
        <strain evidence="8 10">CGMCC 1.11215</strain>
    </source>
</reference>
<dbReference type="InterPro" id="IPR015590">
    <property type="entry name" value="Aldehyde_DH_dom"/>
</dbReference>
<dbReference type="GO" id="GO:0004029">
    <property type="term" value="F:aldehyde dehydrogenase (NAD+) activity"/>
    <property type="evidence" value="ECO:0007669"/>
    <property type="project" value="UniProtKB-EC"/>
</dbReference>
<dbReference type="AlphaFoldDB" id="A0A4R8UZI9"/>